<evidence type="ECO:0000256" key="3">
    <source>
        <dbReference type="ARBA" id="ARBA00022692"/>
    </source>
</evidence>
<keyword evidence="3" id="KW-0812">Transmembrane</keyword>
<comment type="subcellular location">
    <subcellularLocation>
        <location evidence="1">Membrane</location>
        <topology evidence="1">Multi-pass membrane protein</topology>
    </subcellularLocation>
</comment>
<evidence type="ECO:0000256" key="4">
    <source>
        <dbReference type="ARBA" id="ARBA00022989"/>
    </source>
</evidence>
<protein>
    <submittedName>
        <fullName evidence="6">Uncharacterized protein</fullName>
    </submittedName>
</protein>
<evidence type="ECO:0000313" key="7">
    <source>
        <dbReference type="Proteomes" id="UP000593576"/>
    </source>
</evidence>
<reference evidence="6 7" key="1">
    <citation type="journal article" date="2019" name="Genome Biol. Evol.">
        <title>Insights into the evolution of the New World diploid cottons (Gossypium, subgenus Houzingenia) based on genome sequencing.</title>
        <authorList>
            <person name="Grover C.E."/>
            <person name="Arick M.A. 2nd"/>
            <person name="Thrash A."/>
            <person name="Conover J.L."/>
            <person name="Sanders W.S."/>
            <person name="Peterson D.G."/>
            <person name="Frelichowski J.E."/>
            <person name="Scheffler J.A."/>
            <person name="Scheffler B.E."/>
            <person name="Wendel J.F."/>
        </authorList>
    </citation>
    <scope>NUCLEOTIDE SEQUENCE [LARGE SCALE GENOMIC DNA]</scope>
    <source>
        <strain evidence="6">1</strain>
        <tissue evidence="6">Leaf</tissue>
    </source>
</reference>
<comment type="similarity">
    <text evidence="2">Belongs to the unc-50 family.</text>
</comment>
<organism evidence="6 7">
    <name type="scientific">Gossypium schwendimanii</name>
    <name type="common">Cotton</name>
    <dbReference type="NCBI Taxonomy" id="34291"/>
    <lineage>
        <taxon>Eukaryota</taxon>
        <taxon>Viridiplantae</taxon>
        <taxon>Streptophyta</taxon>
        <taxon>Embryophyta</taxon>
        <taxon>Tracheophyta</taxon>
        <taxon>Spermatophyta</taxon>
        <taxon>Magnoliopsida</taxon>
        <taxon>eudicotyledons</taxon>
        <taxon>Gunneridae</taxon>
        <taxon>Pentapetalae</taxon>
        <taxon>rosids</taxon>
        <taxon>malvids</taxon>
        <taxon>Malvales</taxon>
        <taxon>Malvaceae</taxon>
        <taxon>Malvoideae</taxon>
        <taxon>Gossypium</taxon>
    </lineage>
</organism>
<gene>
    <name evidence="6" type="ORF">Goshw_011087</name>
</gene>
<keyword evidence="5" id="KW-0472">Membrane</keyword>
<feature type="non-terminal residue" evidence="6">
    <location>
        <position position="61"/>
    </location>
</feature>
<dbReference type="InterPro" id="IPR007881">
    <property type="entry name" value="UNC-50"/>
</dbReference>
<evidence type="ECO:0000256" key="2">
    <source>
        <dbReference type="ARBA" id="ARBA00006293"/>
    </source>
</evidence>
<dbReference type="Proteomes" id="UP000593576">
    <property type="component" value="Unassembled WGS sequence"/>
</dbReference>
<evidence type="ECO:0000313" key="6">
    <source>
        <dbReference type="EMBL" id="MBA0882049.1"/>
    </source>
</evidence>
<dbReference type="EMBL" id="JABFAF010311649">
    <property type="protein sequence ID" value="MBA0882049.1"/>
    <property type="molecule type" value="Genomic_DNA"/>
</dbReference>
<dbReference type="AlphaFoldDB" id="A0A7J9NK63"/>
<keyword evidence="7" id="KW-1185">Reference proteome</keyword>
<comment type="caution">
    <text evidence="6">The sequence shown here is derived from an EMBL/GenBank/DDBJ whole genome shotgun (WGS) entry which is preliminary data.</text>
</comment>
<evidence type="ECO:0000256" key="1">
    <source>
        <dbReference type="ARBA" id="ARBA00004141"/>
    </source>
</evidence>
<dbReference type="PANTHER" id="PTHR12841">
    <property type="entry name" value="PROTEIN UNC-50 HOMOLOG"/>
    <property type="match status" value="1"/>
</dbReference>
<evidence type="ECO:0000256" key="5">
    <source>
        <dbReference type="ARBA" id="ARBA00023136"/>
    </source>
</evidence>
<dbReference type="Pfam" id="PF05216">
    <property type="entry name" value="UNC-50"/>
    <property type="match status" value="1"/>
</dbReference>
<name>A0A7J9NK63_GOSSC</name>
<proteinExistence type="inferred from homology"/>
<accession>A0A7J9NK63</accession>
<dbReference type="OrthoDB" id="10027013at2759"/>
<dbReference type="GO" id="GO:0000139">
    <property type="term" value="C:Golgi membrane"/>
    <property type="evidence" value="ECO:0007669"/>
    <property type="project" value="TreeGrafter"/>
</dbReference>
<dbReference type="PANTHER" id="PTHR12841:SF6">
    <property type="entry name" value="PROTEIN UNC-50 HOMOLOG"/>
    <property type="match status" value="1"/>
</dbReference>
<sequence length="61" mass="7219">VPEEAPNTCVVEQRVEWQVWLYAFDVHCNSFFPMFVVLYGNFTVNDPFGSFMHNFNPETDR</sequence>
<keyword evidence="4" id="KW-1133">Transmembrane helix</keyword>